<keyword evidence="3" id="KW-0808">Transferase</keyword>
<dbReference type="InterPro" id="IPR029044">
    <property type="entry name" value="Nucleotide-diphossugar_trans"/>
</dbReference>
<dbReference type="AlphaFoldDB" id="A0A3N9NZP8"/>
<dbReference type="GO" id="GO:0016758">
    <property type="term" value="F:hexosyltransferase activity"/>
    <property type="evidence" value="ECO:0007669"/>
    <property type="project" value="UniProtKB-ARBA"/>
</dbReference>
<dbReference type="InterPro" id="IPR001173">
    <property type="entry name" value="Glyco_trans_2-like"/>
</dbReference>
<dbReference type="EMBL" id="RQPI01000021">
    <property type="protein sequence ID" value="RQW08374.1"/>
    <property type="molecule type" value="Genomic_DNA"/>
</dbReference>
<comment type="caution">
    <text evidence="3">The sequence shown here is derived from an EMBL/GenBank/DDBJ whole genome shotgun (WGS) entry which is preliminary data.</text>
</comment>
<keyword evidence="4" id="KW-1185">Reference proteome</keyword>
<name>A0A3N9NZP8_9BACL</name>
<organism evidence="3 4">
    <name type="scientific">Paenibacillus rhizophilus</name>
    <dbReference type="NCBI Taxonomy" id="1850366"/>
    <lineage>
        <taxon>Bacteria</taxon>
        <taxon>Bacillati</taxon>
        <taxon>Bacillota</taxon>
        <taxon>Bacilli</taxon>
        <taxon>Bacillales</taxon>
        <taxon>Paenibacillaceae</taxon>
        <taxon>Paenibacillus</taxon>
    </lineage>
</organism>
<comment type="similarity">
    <text evidence="1">Belongs to the glycosyltransferase 2 family.</text>
</comment>
<evidence type="ECO:0000259" key="2">
    <source>
        <dbReference type="Pfam" id="PF00535"/>
    </source>
</evidence>
<evidence type="ECO:0000256" key="1">
    <source>
        <dbReference type="ARBA" id="ARBA00006739"/>
    </source>
</evidence>
<feature type="domain" description="Glycosyltransferase 2-like" evidence="2">
    <location>
        <begin position="15"/>
        <end position="183"/>
    </location>
</feature>
<evidence type="ECO:0000313" key="4">
    <source>
        <dbReference type="Proteomes" id="UP000282529"/>
    </source>
</evidence>
<dbReference type="Gene3D" id="3.90.550.10">
    <property type="entry name" value="Spore Coat Polysaccharide Biosynthesis Protein SpsA, Chain A"/>
    <property type="match status" value="1"/>
</dbReference>
<dbReference type="CDD" id="cd00761">
    <property type="entry name" value="Glyco_tranf_GTA_type"/>
    <property type="match status" value="1"/>
</dbReference>
<accession>A0A3N9NZP8</accession>
<dbReference type="Pfam" id="PF00535">
    <property type="entry name" value="Glycos_transf_2"/>
    <property type="match status" value="1"/>
</dbReference>
<proteinExistence type="inferred from homology"/>
<dbReference type="OrthoDB" id="396512at2"/>
<reference evidence="3 4" key="1">
    <citation type="submission" date="2018-11" db="EMBL/GenBank/DDBJ databases">
        <title>Genome sequence of strain 7197.</title>
        <authorList>
            <person name="Gao J."/>
            <person name="Sun J."/>
        </authorList>
    </citation>
    <scope>NUCLEOTIDE SEQUENCE [LARGE SCALE GENOMIC DNA]</scope>
    <source>
        <strain evidence="3 4">7197</strain>
    </source>
</reference>
<gene>
    <name evidence="3" type="ORF">EH198_22460</name>
</gene>
<evidence type="ECO:0000313" key="3">
    <source>
        <dbReference type="EMBL" id="RQW08374.1"/>
    </source>
</evidence>
<dbReference type="Proteomes" id="UP000282529">
    <property type="component" value="Unassembled WGS sequence"/>
</dbReference>
<protein>
    <submittedName>
        <fullName evidence="3">Glycosyltransferase family 2 protein</fullName>
    </submittedName>
</protein>
<dbReference type="SUPFAM" id="SSF53448">
    <property type="entry name" value="Nucleotide-diphospho-sugar transferases"/>
    <property type="match status" value="1"/>
</dbReference>
<dbReference type="PANTHER" id="PTHR22916:SF3">
    <property type="entry name" value="UDP-GLCNAC:BETAGAL BETA-1,3-N-ACETYLGLUCOSAMINYLTRANSFERASE-LIKE PROTEIN 1"/>
    <property type="match status" value="1"/>
</dbReference>
<sequence length="362" mass="40951">MRKQPSKGGELVKLSVIIPAYNVEAYIGYTLESLARQSSTDFETIVVDDGSTDGTGQAVRNFIDSGRLANCRLITKENGGVSAARNRGSEEAAGDYILFLDGDDHVDPGLVEAFAQAADKGTPDIVCWKWTLVDEKGKQLYDFYRDTPRLPAQMSGADALRHVLVDQDMRIWTASVAYRRQLLEEEGILYTPGCVNGEDQEYTFKALARAADVVFIDRVLSFYLHRTTSISGVYNVKKFDFADAFKRAGAFMDGRPELKEVKDTLMYRHMIENYFYNLKTCLGSSDKVSIRTLMRDIDRHYPRLNEEMRDLIKRWTKENGNAKAHVRAFLIAPELYRMLLGCQQAAIKLKSRIRSTLRHATA</sequence>
<dbReference type="PANTHER" id="PTHR22916">
    <property type="entry name" value="GLYCOSYLTRANSFERASE"/>
    <property type="match status" value="1"/>
</dbReference>